<proteinExistence type="predicted"/>
<evidence type="ECO:0000259" key="2">
    <source>
        <dbReference type="Pfam" id="PF00535"/>
    </source>
</evidence>
<keyword evidence="4" id="KW-1185">Reference proteome</keyword>
<dbReference type="SUPFAM" id="SSF53448">
    <property type="entry name" value="Nucleotide-diphospho-sugar transferases"/>
    <property type="match status" value="1"/>
</dbReference>
<feature type="domain" description="Glycosyltransferase 2-like" evidence="2">
    <location>
        <begin position="239"/>
        <end position="371"/>
    </location>
</feature>
<evidence type="ECO:0000313" key="4">
    <source>
        <dbReference type="Proteomes" id="UP000800984"/>
    </source>
</evidence>
<dbReference type="InterPro" id="IPR029044">
    <property type="entry name" value="Nucleotide-diphossugar_trans"/>
</dbReference>
<dbReference type="Gene3D" id="3.90.550.10">
    <property type="entry name" value="Spore Coat Polysaccharide Biosynthesis Protein SpsA, Chain A"/>
    <property type="match status" value="1"/>
</dbReference>
<keyword evidence="1" id="KW-1133">Transmembrane helix</keyword>
<dbReference type="CDD" id="cd00761">
    <property type="entry name" value="Glyco_tranf_GTA_type"/>
    <property type="match status" value="1"/>
</dbReference>
<evidence type="ECO:0000256" key="1">
    <source>
        <dbReference type="SAM" id="Phobius"/>
    </source>
</evidence>
<dbReference type="PANTHER" id="PTHR43685:SF2">
    <property type="entry name" value="GLYCOSYLTRANSFERASE 2-LIKE DOMAIN-CONTAINING PROTEIN"/>
    <property type="match status" value="1"/>
</dbReference>
<dbReference type="InterPro" id="IPR001173">
    <property type="entry name" value="Glyco_trans_2-like"/>
</dbReference>
<protein>
    <submittedName>
        <fullName evidence="3">Glycosyltransferase family 2 protein</fullName>
    </submittedName>
</protein>
<dbReference type="InterPro" id="IPR050834">
    <property type="entry name" value="Glycosyltransf_2"/>
</dbReference>
<organism evidence="3 4">
    <name type="scientific">Flavobacterium difficile</name>
    <dbReference type="NCBI Taxonomy" id="2709659"/>
    <lineage>
        <taxon>Bacteria</taxon>
        <taxon>Pseudomonadati</taxon>
        <taxon>Bacteroidota</taxon>
        <taxon>Flavobacteriia</taxon>
        <taxon>Flavobacteriales</taxon>
        <taxon>Flavobacteriaceae</taxon>
        <taxon>Flavobacterium</taxon>
    </lineage>
</organism>
<comment type="caution">
    <text evidence="3">The sequence shown here is derived from an EMBL/GenBank/DDBJ whole genome shotgun (WGS) entry which is preliminary data.</text>
</comment>
<evidence type="ECO:0000313" key="3">
    <source>
        <dbReference type="EMBL" id="NHM01135.1"/>
    </source>
</evidence>
<sequence>MIFVFHKNNKVVKVTQNYLEISFEKMEVVNALFLLAKKHKKEHIVWCHIDFEPDLNYNFIAALSLSNPTILSYNPYLNNYLNSKLGYIDQNSILKVNKKVRFQTWQMHESVGIISSDLLLKIEKHDTDTTNFNYFLNAIANRTFMNGVLCYSEPQLLNNLALNTSASSTDKELFKFVKQHYNLKWFFLLFFSVFLFERKILLLPFLQALFYKRKPIIKEDFISEVFEKNVTISNCSIDVVIPTIGRASYLKDFLVDLKQQEVLPNSVIIVEQNPNVTAESELSYLSNETWPFKIIHQFISQTGACHARNLALQEISSEWVFFSDDDIRIAPDFLKKAVQKIKCLEANAVLFSCLLKNQKATFLLPHQTAVFGSGCTMVKAEFASKINFDTKYEFCFGEDTDYGMKLKHLGTDVIYLPQPEILHIKAPIGGFRTPPKYLWSEAVIQPKPSPTILLNLLRYATPEQQKGYKMVYFMKSLNWKQPIQSIKENQAHWKSSLFWANKLENM</sequence>
<dbReference type="EMBL" id="JAAJBT010000002">
    <property type="protein sequence ID" value="NHM01135.1"/>
    <property type="molecule type" value="Genomic_DNA"/>
</dbReference>
<reference evidence="3 4" key="1">
    <citation type="submission" date="2020-02" db="EMBL/GenBank/DDBJ databases">
        <authorList>
            <person name="Chen W.-M."/>
        </authorList>
    </citation>
    <scope>NUCLEOTIDE SEQUENCE [LARGE SCALE GENOMIC DNA]</scope>
    <source>
        <strain evidence="3 4">KDG-16</strain>
    </source>
</reference>
<name>A0ABX0I6I7_9FLAO</name>
<dbReference type="PANTHER" id="PTHR43685">
    <property type="entry name" value="GLYCOSYLTRANSFERASE"/>
    <property type="match status" value="1"/>
</dbReference>
<dbReference type="RefSeq" id="WP_166076192.1">
    <property type="nucleotide sequence ID" value="NZ_JAAJBT010000002.1"/>
</dbReference>
<accession>A0ABX0I6I7</accession>
<dbReference type="Proteomes" id="UP000800984">
    <property type="component" value="Unassembled WGS sequence"/>
</dbReference>
<keyword evidence="1" id="KW-0472">Membrane</keyword>
<dbReference type="Pfam" id="PF00535">
    <property type="entry name" value="Glycos_transf_2"/>
    <property type="match status" value="1"/>
</dbReference>
<feature type="transmembrane region" description="Helical" evidence="1">
    <location>
        <begin position="185"/>
        <end position="206"/>
    </location>
</feature>
<gene>
    <name evidence="3" type="ORF">G4D72_03310</name>
</gene>
<keyword evidence="1" id="KW-0812">Transmembrane</keyword>